<dbReference type="EMBL" id="CAJNOK010005496">
    <property type="protein sequence ID" value="CAF0974397.1"/>
    <property type="molecule type" value="Genomic_DNA"/>
</dbReference>
<feature type="compositionally biased region" description="Polar residues" evidence="1">
    <location>
        <begin position="249"/>
        <end position="258"/>
    </location>
</feature>
<dbReference type="Proteomes" id="UP000682733">
    <property type="component" value="Unassembled WGS sequence"/>
</dbReference>
<protein>
    <submittedName>
        <fullName evidence="2">Uncharacterized protein</fullName>
    </submittedName>
</protein>
<evidence type="ECO:0000313" key="3">
    <source>
        <dbReference type="EMBL" id="CAF3745550.1"/>
    </source>
</evidence>
<dbReference type="EMBL" id="CAJOBA010005502">
    <property type="protein sequence ID" value="CAF3745550.1"/>
    <property type="molecule type" value="Genomic_DNA"/>
</dbReference>
<proteinExistence type="predicted"/>
<dbReference type="Proteomes" id="UP000677228">
    <property type="component" value="Unassembled WGS sequence"/>
</dbReference>
<reference evidence="2" key="1">
    <citation type="submission" date="2021-02" db="EMBL/GenBank/DDBJ databases">
        <authorList>
            <person name="Nowell W R."/>
        </authorList>
    </citation>
    <scope>NUCLEOTIDE SEQUENCE</scope>
</reference>
<sequence length="258" mass="29302">MKKKKNDYWSMVGGPTGLAALVRTLNENPNVFKSDVNWRSSNSVWSRIIDTTSLQNTEEARKWIYTIIKEDRHNIKSLILPTPASISPFPSLSSNIVDSESICNEITAPPSSSSTTITTNNFLLPVISSHENPNITCIAFTMSSQDFKQFFNRTEYSLCNDWQNIVYQKLVTVSVTCVLAFQHNHVKKVLSRKRNTPFFKADAKCKIQNCPATFRLTLKDIDTKPRSFLVEISDTPKHDNKEVPARRQLTGNNRLEMG</sequence>
<dbReference type="AlphaFoldDB" id="A0A8S2DNU7"/>
<name>A0A8S2DNU7_9BILA</name>
<accession>A0A8S2DNU7</accession>
<evidence type="ECO:0000256" key="1">
    <source>
        <dbReference type="SAM" id="MobiDB-lite"/>
    </source>
</evidence>
<comment type="caution">
    <text evidence="2">The sequence shown here is derived from an EMBL/GenBank/DDBJ whole genome shotgun (WGS) entry which is preliminary data.</text>
</comment>
<gene>
    <name evidence="2" type="ORF">OVA965_LOCUS13269</name>
    <name evidence="3" type="ORF">TMI583_LOCUS13272</name>
</gene>
<organism evidence="2 4">
    <name type="scientific">Didymodactylos carnosus</name>
    <dbReference type="NCBI Taxonomy" id="1234261"/>
    <lineage>
        <taxon>Eukaryota</taxon>
        <taxon>Metazoa</taxon>
        <taxon>Spiralia</taxon>
        <taxon>Gnathifera</taxon>
        <taxon>Rotifera</taxon>
        <taxon>Eurotatoria</taxon>
        <taxon>Bdelloidea</taxon>
        <taxon>Philodinida</taxon>
        <taxon>Philodinidae</taxon>
        <taxon>Didymodactylos</taxon>
    </lineage>
</organism>
<evidence type="ECO:0000313" key="2">
    <source>
        <dbReference type="EMBL" id="CAF0974397.1"/>
    </source>
</evidence>
<feature type="region of interest" description="Disordered" evidence="1">
    <location>
        <begin position="237"/>
        <end position="258"/>
    </location>
</feature>
<evidence type="ECO:0000313" key="4">
    <source>
        <dbReference type="Proteomes" id="UP000677228"/>
    </source>
</evidence>